<evidence type="ECO:0000256" key="6">
    <source>
        <dbReference type="ARBA" id="ARBA00023136"/>
    </source>
</evidence>
<keyword evidence="3" id="KW-1003">Cell membrane</keyword>
<evidence type="ECO:0000256" key="1">
    <source>
        <dbReference type="ARBA" id="ARBA00004651"/>
    </source>
</evidence>
<dbReference type="PANTHER" id="PTHR34584:SF1">
    <property type="entry name" value="NA(+)_H(+) ANTIPORTER SUBUNIT E1"/>
    <property type="match status" value="1"/>
</dbReference>
<organism evidence="8 9">
    <name type="scientific">Halosaccharopolyspora lacisalsi</name>
    <dbReference type="NCBI Taxonomy" id="1000566"/>
    <lineage>
        <taxon>Bacteria</taxon>
        <taxon>Bacillati</taxon>
        <taxon>Actinomycetota</taxon>
        <taxon>Actinomycetes</taxon>
        <taxon>Pseudonocardiales</taxon>
        <taxon>Pseudonocardiaceae</taxon>
        <taxon>Halosaccharopolyspora</taxon>
    </lineage>
</organism>
<dbReference type="GO" id="GO:0008324">
    <property type="term" value="F:monoatomic cation transmembrane transporter activity"/>
    <property type="evidence" value="ECO:0007669"/>
    <property type="project" value="InterPro"/>
</dbReference>
<feature type="transmembrane region" description="Helical" evidence="7">
    <location>
        <begin position="28"/>
        <end position="45"/>
    </location>
</feature>
<evidence type="ECO:0000256" key="5">
    <source>
        <dbReference type="ARBA" id="ARBA00022989"/>
    </source>
</evidence>
<sequence length="200" mass="22502">MTDRADSRTGERVVSRRRPWWSRVARKLPLLLWLTLVWGLLWGTYDAGTVFFGVLVSVLVMSVFPVPSISTDLALRPLRVVELVAYLAWDMASSTLRVSWQALRHGPRIRAGIVEVTLRIDSDHLIALLANGLSLAPGKFVLQIDRPNRICYVYTLGMITDPATIRSEVLALERRVVRAFGSAGERERMTELSDTGKDTR</sequence>
<dbReference type="InterPro" id="IPR002758">
    <property type="entry name" value="Cation_antiport_E"/>
</dbReference>
<comment type="caution">
    <text evidence="8">The sequence shown here is derived from an EMBL/GenBank/DDBJ whole genome shotgun (WGS) entry which is preliminary data.</text>
</comment>
<dbReference type="GO" id="GO:0005886">
    <property type="term" value="C:plasma membrane"/>
    <property type="evidence" value="ECO:0007669"/>
    <property type="project" value="UniProtKB-SubCell"/>
</dbReference>
<keyword evidence="5 7" id="KW-1133">Transmembrane helix</keyword>
<dbReference type="Pfam" id="PF01899">
    <property type="entry name" value="MNHE"/>
    <property type="match status" value="1"/>
</dbReference>
<evidence type="ECO:0000256" key="2">
    <source>
        <dbReference type="ARBA" id="ARBA00006228"/>
    </source>
</evidence>
<evidence type="ECO:0000256" key="4">
    <source>
        <dbReference type="ARBA" id="ARBA00022692"/>
    </source>
</evidence>
<keyword evidence="6 7" id="KW-0472">Membrane</keyword>
<reference evidence="8 9" key="1">
    <citation type="submission" date="2020-07" db="EMBL/GenBank/DDBJ databases">
        <title>Sequencing the genomes of 1000 actinobacteria strains.</title>
        <authorList>
            <person name="Klenk H.-P."/>
        </authorList>
    </citation>
    <scope>NUCLEOTIDE SEQUENCE [LARGE SCALE GENOMIC DNA]</scope>
    <source>
        <strain evidence="8 9">DSM 45975</strain>
    </source>
</reference>
<keyword evidence="4 7" id="KW-0812">Transmembrane</keyword>
<evidence type="ECO:0000313" key="9">
    <source>
        <dbReference type="Proteomes" id="UP000569329"/>
    </source>
</evidence>
<dbReference type="Proteomes" id="UP000569329">
    <property type="component" value="Unassembled WGS sequence"/>
</dbReference>
<protein>
    <submittedName>
        <fullName evidence="8">Multicomponent Na+:H+ antiporter subunit E</fullName>
    </submittedName>
</protein>
<dbReference type="PANTHER" id="PTHR34584">
    <property type="entry name" value="NA(+)/H(+) ANTIPORTER SUBUNIT E1"/>
    <property type="match status" value="1"/>
</dbReference>
<comment type="subcellular location">
    <subcellularLocation>
        <location evidence="1">Cell membrane</location>
        <topology evidence="1">Multi-pass membrane protein</topology>
    </subcellularLocation>
</comment>
<comment type="similarity">
    <text evidence="2">Belongs to the CPA3 antiporters (TC 2.A.63) subunit E family.</text>
</comment>
<accession>A0A839E7L6</accession>
<evidence type="ECO:0000313" key="8">
    <source>
        <dbReference type="EMBL" id="MBA8826868.1"/>
    </source>
</evidence>
<keyword evidence="9" id="KW-1185">Reference proteome</keyword>
<dbReference type="NCBIfam" id="NF006521">
    <property type="entry name" value="PRK08965.1-5"/>
    <property type="match status" value="1"/>
</dbReference>
<feature type="transmembrane region" description="Helical" evidence="7">
    <location>
        <begin position="51"/>
        <end position="69"/>
    </location>
</feature>
<dbReference type="RefSeq" id="WP_220480607.1">
    <property type="nucleotide sequence ID" value="NZ_JACGWZ010000006.1"/>
</dbReference>
<evidence type="ECO:0000256" key="3">
    <source>
        <dbReference type="ARBA" id="ARBA00022475"/>
    </source>
</evidence>
<proteinExistence type="inferred from homology"/>
<evidence type="ECO:0000256" key="7">
    <source>
        <dbReference type="SAM" id="Phobius"/>
    </source>
</evidence>
<dbReference type="AlphaFoldDB" id="A0A839E7L6"/>
<name>A0A839E7L6_9PSEU</name>
<gene>
    <name evidence="8" type="ORF">FHX42_004247</name>
</gene>
<dbReference type="EMBL" id="JACGWZ010000006">
    <property type="protein sequence ID" value="MBA8826868.1"/>
    <property type="molecule type" value="Genomic_DNA"/>
</dbReference>